<sequence length="322" mass="35491">MSRLDPAGEAAIDWMLRLSSGTAGTEEHLAFERWLSADPRHRAAWERLQGGIAPAMDRLADAESRHPGQLQTATRLLRQSGISASRRKLLRDGGALALLLGASGLLVTQRDRPLNGLLADISSRTGERKRLRLDDGSQLVLDARTVVDLAFDRQQRLLRLRQGALLIDVASDTRRPLIVETAEGLVRALGTRFSVRQTPGHSLVEVQRHSVEITTRNGQRAVLANGQALDFERDRLTPLAASARLNAWVDGQLEVSDQPLAQVIDSLRPYHRGLLRLSPAAAELRVFGVFPLDDVTRSLQALKDILPIQVRHYGPLTLIDLA</sequence>
<evidence type="ECO:0000313" key="3">
    <source>
        <dbReference type="EMBL" id="TBU92178.1"/>
    </source>
</evidence>
<protein>
    <submittedName>
        <fullName evidence="3">Iron dicitrate transport regulator FecR</fullName>
    </submittedName>
</protein>
<dbReference type="PANTHER" id="PTHR30273">
    <property type="entry name" value="PERIPLASMIC SIGNAL SENSOR AND SIGMA FACTOR ACTIVATOR FECR-RELATED"/>
    <property type="match status" value="1"/>
</dbReference>
<feature type="domain" description="FecR protein" evidence="1">
    <location>
        <begin position="120"/>
        <end position="211"/>
    </location>
</feature>
<dbReference type="GO" id="GO:0016989">
    <property type="term" value="F:sigma factor antagonist activity"/>
    <property type="evidence" value="ECO:0007669"/>
    <property type="project" value="TreeGrafter"/>
</dbReference>
<dbReference type="Pfam" id="PF04773">
    <property type="entry name" value="FecR"/>
    <property type="match status" value="1"/>
</dbReference>
<dbReference type="AlphaFoldDB" id="A0A4Q9R322"/>
<evidence type="ECO:0000313" key="4">
    <source>
        <dbReference type="Proteomes" id="UP000292639"/>
    </source>
</evidence>
<dbReference type="InterPro" id="IPR032623">
    <property type="entry name" value="FecR_N"/>
</dbReference>
<dbReference type="InterPro" id="IPR012373">
    <property type="entry name" value="Ferrdict_sens_TM"/>
</dbReference>
<accession>A0A4Q9R322</accession>
<keyword evidence="4" id="KW-1185">Reference proteome</keyword>
<dbReference type="Pfam" id="PF16220">
    <property type="entry name" value="DUF4880"/>
    <property type="match status" value="1"/>
</dbReference>
<reference evidence="3 4" key="1">
    <citation type="submission" date="2018-06" db="EMBL/GenBank/DDBJ databases">
        <title>Three novel Pseudomonas species isolated from symptomatic oak.</title>
        <authorList>
            <person name="Bueno-Gonzalez V."/>
            <person name="Brady C."/>
        </authorList>
    </citation>
    <scope>NUCLEOTIDE SEQUENCE [LARGE SCALE GENOMIC DNA]</scope>
    <source>
        <strain evidence="3 4">P17C</strain>
    </source>
</reference>
<dbReference type="Gene3D" id="2.60.120.1440">
    <property type="match status" value="1"/>
</dbReference>
<gene>
    <name evidence="3" type="ORF">DNJ96_15295</name>
</gene>
<feature type="domain" description="FecR N-terminal" evidence="2">
    <location>
        <begin position="9"/>
        <end position="49"/>
    </location>
</feature>
<comment type="caution">
    <text evidence="3">The sequence shown here is derived from an EMBL/GenBank/DDBJ whole genome shotgun (WGS) entry which is preliminary data.</text>
</comment>
<dbReference type="InterPro" id="IPR006860">
    <property type="entry name" value="FecR"/>
</dbReference>
<dbReference type="PANTHER" id="PTHR30273:SF2">
    <property type="entry name" value="PROTEIN FECR"/>
    <property type="match status" value="1"/>
</dbReference>
<proteinExistence type="predicted"/>
<dbReference type="Proteomes" id="UP000292639">
    <property type="component" value="Unassembled WGS sequence"/>
</dbReference>
<evidence type="ECO:0000259" key="2">
    <source>
        <dbReference type="Pfam" id="PF16220"/>
    </source>
</evidence>
<organism evidence="3 4">
    <name type="scientific">Stutzerimonas kirkiae</name>
    <dbReference type="NCBI Taxonomy" id="2211392"/>
    <lineage>
        <taxon>Bacteria</taxon>
        <taxon>Pseudomonadati</taxon>
        <taxon>Pseudomonadota</taxon>
        <taxon>Gammaproteobacteria</taxon>
        <taxon>Pseudomonadales</taxon>
        <taxon>Pseudomonadaceae</taxon>
        <taxon>Stutzerimonas</taxon>
    </lineage>
</organism>
<dbReference type="RefSeq" id="WP_131185121.1">
    <property type="nucleotide sequence ID" value="NZ_QJUO01000022.1"/>
</dbReference>
<dbReference type="EMBL" id="QJUP01000024">
    <property type="protein sequence ID" value="TBU92178.1"/>
    <property type="molecule type" value="Genomic_DNA"/>
</dbReference>
<dbReference type="PIRSF" id="PIRSF018266">
    <property type="entry name" value="FecR"/>
    <property type="match status" value="1"/>
</dbReference>
<name>A0A4Q9R322_9GAMM</name>
<evidence type="ECO:0000259" key="1">
    <source>
        <dbReference type="Pfam" id="PF04773"/>
    </source>
</evidence>